<comment type="caution">
    <text evidence="1">The sequence shown here is derived from an EMBL/GenBank/DDBJ whole genome shotgun (WGS) entry which is preliminary data.</text>
</comment>
<gene>
    <name evidence="1" type="ORF">QAD02_005706</name>
</gene>
<sequence length="276" mass="31334">MCEPALLVLQFLLLSTLYTQETESWRMGEYSEEMNTLWDQWGPVSDEKPKENQGLVKFRSKKYCKATSTNINKYPFFALVTRDCYSDTRMTDRIDSRYDYCIIVTSTDIFCNYGEPRGLFCDATAKLVDGTEIPVKKSNIYNDTITHHILLCPIEPESRAKPIRSVESSRSWHPSPGSQAVRWGLLETKDPLIIRNELIHKEVVTLVDPGDCSQFSDIGQSECLSWPWINAKSSCPYQTGTSILLVDGKLAGIERVSDPTDGYGETLITFVRVTMN</sequence>
<organism evidence="1 2">
    <name type="scientific">Eretmocerus hayati</name>
    <dbReference type="NCBI Taxonomy" id="131215"/>
    <lineage>
        <taxon>Eukaryota</taxon>
        <taxon>Metazoa</taxon>
        <taxon>Ecdysozoa</taxon>
        <taxon>Arthropoda</taxon>
        <taxon>Hexapoda</taxon>
        <taxon>Insecta</taxon>
        <taxon>Pterygota</taxon>
        <taxon>Neoptera</taxon>
        <taxon>Endopterygota</taxon>
        <taxon>Hymenoptera</taxon>
        <taxon>Apocrita</taxon>
        <taxon>Proctotrupomorpha</taxon>
        <taxon>Chalcidoidea</taxon>
        <taxon>Aphelinidae</taxon>
        <taxon>Aphelininae</taxon>
        <taxon>Eretmocerus</taxon>
    </lineage>
</organism>
<accession>A0ACC2NTM9</accession>
<protein>
    <submittedName>
        <fullName evidence="1">Uncharacterized protein</fullName>
    </submittedName>
</protein>
<keyword evidence="2" id="KW-1185">Reference proteome</keyword>
<reference evidence="1" key="1">
    <citation type="submission" date="2023-04" db="EMBL/GenBank/DDBJ databases">
        <title>A chromosome-level genome assembly of the parasitoid wasp Eretmocerus hayati.</title>
        <authorList>
            <person name="Zhong Y."/>
            <person name="Liu S."/>
            <person name="Liu Y."/>
        </authorList>
    </citation>
    <scope>NUCLEOTIDE SEQUENCE</scope>
    <source>
        <strain evidence="1">ZJU_SS_LIU_2023</strain>
    </source>
</reference>
<dbReference type="EMBL" id="CM056743">
    <property type="protein sequence ID" value="KAJ8674444.1"/>
    <property type="molecule type" value="Genomic_DNA"/>
</dbReference>
<name>A0ACC2NTM9_9HYME</name>
<evidence type="ECO:0000313" key="1">
    <source>
        <dbReference type="EMBL" id="KAJ8674444.1"/>
    </source>
</evidence>
<dbReference type="Proteomes" id="UP001239111">
    <property type="component" value="Chromosome 3"/>
</dbReference>
<proteinExistence type="predicted"/>
<evidence type="ECO:0000313" key="2">
    <source>
        <dbReference type="Proteomes" id="UP001239111"/>
    </source>
</evidence>